<feature type="chain" id="PRO_5006875034" evidence="1">
    <location>
        <begin position="28"/>
        <end position="95"/>
    </location>
</feature>
<proteinExistence type="predicted"/>
<name>A0A0V1BBF4_TRISP</name>
<evidence type="ECO:0000313" key="3">
    <source>
        <dbReference type="Proteomes" id="UP000054776"/>
    </source>
</evidence>
<feature type="signal peptide" evidence="1">
    <location>
        <begin position="1"/>
        <end position="27"/>
    </location>
</feature>
<protein>
    <submittedName>
        <fullName evidence="2">Uncharacterized protein</fullName>
    </submittedName>
</protein>
<dbReference type="InParanoid" id="A0A0V1BBF4"/>
<dbReference type="AlphaFoldDB" id="A0A0V1BBF4"/>
<comment type="caution">
    <text evidence="2">The sequence shown here is derived from an EMBL/GenBank/DDBJ whole genome shotgun (WGS) entry which is preliminary data.</text>
</comment>
<organism evidence="2 3">
    <name type="scientific">Trichinella spiralis</name>
    <name type="common">Trichina worm</name>
    <dbReference type="NCBI Taxonomy" id="6334"/>
    <lineage>
        <taxon>Eukaryota</taxon>
        <taxon>Metazoa</taxon>
        <taxon>Ecdysozoa</taxon>
        <taxon>Nematoda</taxon>
        <taxon>Enoplea</taxon>
        <taxon>Dorylaimia</taxon>
        <taxon>Trichinellida</taxon>
        <taxon>Trichinellidae</taxon>
        <taxon>Trichinella</taxon>
    </lineage>
</organism>
<reference evidence="2 3" key="1">
    <citation type="submission" date="2015-01" db="EMBL/GenBank/DDBJ databases">
        <title>Evolution of Trichinella species and genotypes.</title>
        <authorList>
            <person name="Korhonen P.K."/>
            <person name="Edoardo P."/>
            <person name="Giuseppe L.R."/>
            <person name="Gasser R.B."/>
        </authorList>
    </citation>
    <scope>NUCLEOTIDE SEQUENCE [LARGE SCALE GENOMIC DNA]</scope>
    <source>
        <strain evidence="2">ISS3</strain>
    </source>
</reference>
<accession>A0A0V1BBF4</accession>
<gene>
    <name evidence="2" type="ORF">T01_1876</name>
</gene>
<dbReference type="EMBL" id="JYDH01000069">
    <property type="protein sequence ID" value="KRY34347.1"/>
    <property type="molecule type" value="Genomic_DNA"/>
</dbReference>
<evidence type="ECO:0000313" key="2">
    <source>
        <dbReference type="EMBL" id="KRY34347.1"/>
    </source>
</evidence>
<dbReference type="Proteomes" id="UP000054776">
    <property type="component" value="Unassembled WGS sequence"/>
</dbReference>
<keyword evidence="3" id="KW-1185">Reference proteome</keyword>
<keyword evidence="1" id="KW-0732">Signal</keyword>
<sequence>MNSVMAKCNYKLIFALFVVCNVNKTIAQVMFVRSAFKQTNKTNVTDFSNTDFGEVDILNTTQPYNATETTAEEKQLKQTNDIHETMDQQQAIKEI</sequence>
<evidence type="ECO:0000256" key="1">
    <source>
        <dbReference type="SAM" id="SignalP"/>
    </source>
</evidence>